<dbReference type="PANTHER" id="PTHR47333:SF4">
    <property type="entry name" value="EGF-LIKE DOMAIN-CONTAINING PROTEIN"/>
    <property type="match status" value="1"/>
</dbReference>
<dbReference type="Pfam" id="PF14670">
    <property type="entry name" value="FXa_inhibition"/>
    <property type="match status" value="1"/>
</dbReference>
<dbReference type="GO" id="GO:0005509">
    <property type="term" value="F:calcium ion binding"/>
    <property type="evidence" value="ECO:0007669"/>
    <property type="project" value="InterPro"/>
</dbReference>
<sequence>QDFIPNEIGFSTYRIWKKDSQPNVVNWRFDRCEKMDECGYKAISCKPDDAGYKVCNCQNGFTVKDINARNPSCTDIDECQSNNGNGDCDHNCMNSQGSYNCSCKEGFEIKSDRKSCQDIN</sequence>
<evidence type="ECO:0000256" key="6">
    <source>
        <dbReference type="ARBA" id="ARBA00023157"/>
    </source>
</evidence>
<keyword evidence="5" id="KW-0677">Repeat</keyword>
<evidence type="ECO:0000256" key="2">
    <source>
        <dbReference type="ARBA" id="ARBA00022525"/>
    </source>
</evidence>
<keyword evidence="6" id="KW-1015">Disulfide bond</keyword>
<dbReference type="Gene3D" id="2.90.20.10">
    <property type="entry name" value="Plasmodium vivax P25 domain"/>
    <property type="match status" value="1"/>
</dbReference>
<comment type="caution">
    <text evidence="9">The sequence shown here is derived from an EMBL/GenBank/DDBJ whole genome shotgun (WGS) entry which is preliminary data.</text>
</comment>
<evidence type="ECO:0000313" key="10">
    <source>
        <dbReference type="Proteomes" id="UP001497623"/>
    </source>
</evidence>
<dbReference type="EMBL" id="CAXKWB010016239">
    <property type="protein sequence ID" value="CAL4115815.1"/>
    <property type="molecule type" value="Genomic_DNA"/>
</dbReference>
<gene>
    <name evidence="9" type="ORF">MNOR_LOCUS20750</name>
</gene>
<dbReference type="PROSITE" id="PS01186">
    <property type="entry name" value="EGF_2"/>
    <property type="match status" value="1"/>
</dbReference>
<protein>
    <recommendedName>
        <fullName evidence="8">EGF-like domain-containing protein</fullName>
    </recommendedName>
</protein>
<reference evidence="9 10" key="1">
    <citation type="submission" date="2024-05" db="EMBL/GenBank/DDBJ databases">
        <authorList>
            <person name="Wallberg A."/>
        </authorList>
    </citation>
    <scope>NUCLEOTIDE SEQUENCE [LARGE SCALE GENOMIC DNA]</scope>
</reference>
<dbReference type="PROSITE" id="PS01187">
    <property type="entry name" value="EGF_CA"/>
    <property type="match status" value="1"/>
</dbReference>
<proteinExistence type="predicted"/>
<dbReference type="SUPFAM" id="SSF57196">
    <property type="entry name" value="EGF/Laminin"/>
    <property type="match status" value="1"/>
</dbReference>
<evidence type="ECO:0000259" key="8">
    <source>
        <dbReference type="PROSITE" id="PS01186"/>
    </source>
</evidence>
<dbReference type="FunFam" id="2.10.25.10:FF:000240">
    <property type="entry name" value="Vitamin K-dependent protein S"/>
    <property type="match status" value="1"/>
</dbReference>
<dbReference type="InterPro" id="IPR052080">
    <property type="entry name" value="vWF_C/EGF_Fibrillin"/>
</dbReference>
<evidence type="ECO:0000256" key="5">
    <source>
        <dbReference type="ARBA" id="ARBA00022737"/>
    </source>
</evidence>
<dbReference type="Proteomes" id="UP001497623">
    <property type="component" value="Unassembled WGS sequence"/>
</dbReference>
<evidence type="ECO:0000256" key="1">
    <source>
        <dbReference type="ARBA" id="ARBA00004613"/>
    </source>
</evidence>
<evidence type="ECO:0000256" key="4">
    <source>
        <dbReference type="ARBA" id="ARBA00022729"/>
    </source>
</evidence>
<dbReference type="InterPro" id="IPR018097">
    <property type="entry name" value="EGF_Ca-bd_CS"/>
</dbReference>
<evidence type="ECO:0000256" key="7">
    <source>
        <dbReference type="ARBA" id="ARBA00023180"/>
    </source>
</evidence>
<organism evidence="9 10">
    <name type="scientific">Meganyctiphanes norvegica</name>
    <name type="common">Northern krill</name>
    <name type="synonym">Thysanopoda norvegica</name>
    <dbReference type="NCBI Taxonomy" id="48144"/>
    <lineage>
        <taxon>Eukaryota</taxon>
        <taxon>Metazoa</taxon>
        <taxon>Ecdysozoa</taxon>
        <taxon>Arthropoda</taxon>
        <taxon>Crustacea</taxon>
        <taxon>Multicrustacea</taxon>
        <taxon>Malacostraca</taxon>
        <taxon>Eumalacostraca</taxon>
        <taxon>Eucarida</taxon>
        <taxon>Euphausiacea</taxon>
        <taxon>Euphausiidae</taxon>
        <taxon>Meganyctiphanes</taxon>
    </lineage>
</organism>
<feature type="non-terminal residue" evidence="9">
    <location>
        <position position="120"/>
    </location>
</feature>
<keyword evidence="10" id="KW-1185">Reference proteome</keyword>
<name>A0AAV2R4S1_MEGNR</name>
<evidence type="ECO:0000256" key="3">
    <source>
        <dbReference type="ARBA" id="ARBA00022536"/>
    </source>
</evidence>
<dbReference type="InterPro" id="IPR000742">
    <property type="entry name" value="EGF"/>
</dbReference>
<comment type="subcellular location">
    <subcellularLocation>
        <location evidence="1">Secreted</location>
    </subcellularLocation>
</comment>
<keyword evidence="3" id="KW-0245">EGF-like domain</keyword>
<dbReference type="GO" id="GO:0005576">
    <property type="term" value="C:extracellular region"/>
    <property type="evidence" value="ECO:0007669"/>
    <property type="project" value="UniProtKB-SubCell"/>
</dbReference>
<dbReference type="SMART" id="SM00181">
    <property type="entry name" value="EGF"/>
    <property type="match status" value="1"/>
</dbReference>
<feature type="domain" description="EGF-like" evidence="8">
    <location>
        <begin position="101"/>
        <end position="116"/>
    </location>
</feature>
<keyword evidence="2" id="KW-0964">Secreted</keyword>
<dbReference type="PANTHER" id="PTHR47333">
    <property type="entry name" value="VON WILLEBRAND FACTOR C AND EGF DOMAIN-CONTAINING PROTEIN"/>
    <property type="match status" value="1"/>
</dbReference>
<dbReference type="AlphaFoldDB" id="A0AAV2R4S1"/>
<evidence type="ECO:0000313" key="9">
    <source>
        <dbReference type="EMBL" id="CAL4115815.1"/>
    </source>
</evidence>
<dbReference type="SMART" id="SM00179">
    <property type="entry name" value="EGF_CA"/>
    <property type="match status" value="1"/>
</dbReference>
<keyword evidence="4" id="KW-0732">Signal</keyword>
<accession>A0AAV2R4S1</accession>
<dbReference type="InterPro" id="IPR001881">
    <property type="entry name" value="EGF-like_Ca-bd_dom"/>
</dbReference>
<feature type="non-terminal residue" evidence="9">
    <location>
        <position position="1"/>
    </location>
</feature>
<keyword evidence="7" id="KW-0325">Glycoprotein</keyword>